<reference evidence="1 2" key="1">
    <citation type="journal article" date="2016" name="Sci. Rep.">
        <title>Metabolic traits of an uncultured archaeal lineage -MSBL1- from brine pools of the Red Sea.</title>
        <authorList>
            <person name="Mwirichia R."/>
            <person name="Alam I."/>
            <person name="Rashid M."/>
            <person name="Vinu M."/>
            <person name="Ba-Alawi W."/>
            <person name="Anthony Kamau A."/>
            <person name="Kamanda Ngugi D."/>
            <person name="Goker M."/>
            <person name="Klenk H.P."/>
            <person name="Bajic V."/>
            <person name="Stingl U."/>
        </authorList>
    </citation>
    <scope>NUCLEOTIDE SEQUENCE [LARGE SCALE GENOMIC DNA]</scope>
    <source>
        <strain evidence="1">SCGC-AAA259J03</strain>
    </source>
</reference>
<protein>
    <recommendedName>
        <fullName evidence="3">VapB-type antitoxin</fullName>
    </recommendedName>
</protein>
<accession>A0A656YV93</accession>
<evidence type="ECO:0000313" key="2">
    <source>
        <dbReference type="Proteomes" id="UP000070257"/>
    </source>
</evidence>
<name>A0A656YV93_9EURY</name>
<evidence type="ECO:0008006" key="3">
    <source>
        <dbReference type="Google" id="ProtNLM"/>
    </source>
</evidence>
<evidence type="ECO:0000313" key="1">
    <source>
        <dbReference type="EMBL" id="KXA96954.1"/>
    </source>
</evidence>
<gene>
    <name evidence="1" type="ORF">AKJ39_03945</name>
</gene>
<sequence length="82" mass="9863">MKVVSVRVDEETKERMESMPHINWSEIMREAIEKRIRKEEVGNRNVSPQSLKKASEITDELRRRAPGWRSVEEVRKWRQSRS</sequence>
<dbReference type="Proteomes" id="UP000070257">
    <property type="component" value="Unassembled WGS sequence"/>
</dbReference>
<dbReference type="AlphaFoldDB" id="A0A656YV93"/>
<comment type="caution">
    <text evidence="1">The sequence shown here is derived from an EMBL/GenBank/DDBJ whole genome shotgun (WGS) entry which is preliminary data.</text>
</comment>
<organism evidence="1 2">
    <name type="scientific">candidate division MSBL1 archaeon SCGC-AAA259J03</name>
    <dbReference type="NCBI Taxonomy" id="1698269"/>
    <lineage>
        <taxon>Archaea</taxon>
        <taxon>Methanobacteriati</taxon>
        <taxon>Methanobacteriota</taxon>
        <taxon>candidate division MSBL1</taxon>
    </lineage>
</organism>
<proteinExistence type="predicted"/>
<keyword evidence="2" id="KW-1185">Reference proteome</keyword>
<dbReference type="EMBL" id="LHXT01000073">
    <property type="protein sequence ID" value="KXA96954.1"/>
    <property type="molecule type" value="Genomic_DNA"/>
</dbReference>